<evidence type="ECO:0000256" key="13">
    <source>
        <dbReference type="PROSITE-ProRule" id="PRU00433"/>
    </source>
</evidence>
<dbReference type="InterPro" id="IPR009056">
    <property type="entry name" value="Cyt_c-like_dom"/>
</dbReference>
<evidence type="ECO:0000256" key="12">
    <source>
        <dbReference type="ARBA" id="ARBA00033211"/>
    </source>
</evidence>
<dbReference type="Pfam" id="PF13442">
    <property type="entry name" value="Cytochrome_CBB3"/>
    <property type="match status" value="1"/>
</dbReference>
<feature type="domain" description="Cytochrome c" evidence="14">
    <location>
        <begin position="75"/>
        <end position="157"/>
    </location>
</feature>
<dbReference type="InterPro" id="IPR036909">
    <property type="entry name" value="Cyt_c-like_dom_sf"/>
</dbReference>
<evidence type="ECO:0000256" key="1">
    <source>
        <dbReference type="ARBA" id="ARBA00002347"/>
    </source>
</evidence>
<evidence type="ECO:0000256" key="8">
    <source>
        <dbReference type="ARBA" id="ARBA00023004"/>
    </source>
</evidence>
<dbReference type="GO" id="GO:0009543">
    <property type="term" value="C:chloroplast thylakoid lumen"/>
    <property type="evidence" value="ECO:0007669"/>
    <property type="project" value="UniProtKB-SubCell"/>
</dbReference>
<dbReference type="PANTHER" id="PTHR34688">
    <property type="entry name" value="CYTOCHROME C6, CHLOROPLASTIC"/>
    <property type="match status" value="1"/>
</dbReference>
<comment type="function">
    <text evidence="1">Functions as an electron carrier between membrane-bound cytochrome b6-f and photosystem I in oxygenic photosynthesis.</text>
</comment>
<keyword evidence="4" id="KW-0813">Transport</keyword>
<evidence type="ECO:0000256" key="7">
    <source>
        <dbReference type="ARBA" id="ARBA00022982"/>
    </source>
</evidence>
<dbReference type="OMA" id="NNIITGH"/>
<evidence type="ECO:0000256" key="2">
    <source>
        <dbReference type="ARBA" id="ARBA00004456"/>
    </source>
</evidence>
<dbReference type="GO" id="GO:0005506">
    <property type="term" value="F:iron ion binding"/>
    <property type="evidence" value="ECO:0007669"/>
    <property type="project" value="InterPro"/>
</dbReference>
<evidence type="ECO:0000256" key="6">
    <source>
        <dbReference type="ARBA" id="ARBA00022723"/>
    </source>
</evidence>
<comment type="similarity">
    <text evidence="3">Belongs to the cytochrome c family. PetJ subfamily.</text>
</comment>
<keyword evidence="9" id="KW-0793">Thylakoid</keyword>
<evidence type="ECO:0000256" key="5">
    <source>
        <dbReference type="ARBA" id="ARBA00022617"/>
    </source>
</evidence>
<evidence type="ECO:0000256" key="11">
    <source>
        <dbReference type="ARBA" id="ARBA00031247"/>
    </source>
</evidence>
<evidence type="ECO:0000256" key="10">
    <source>
        <dbReference type="ARBA" id="ARBA00030448"/>
    </source>
</evidence>
<evidence type="ECO:0000256" key="9">
    <source>
        <dbReference type="ARBA" id="ARBA00023078"/>
    </source>
</evidence>
<keyword evidence="6 13" id="KW-0479">Metal-binding</keyword>
<dbReference type="GO" id="GO:0020037">
    <property type="term" value="F:heme binding"/>
    <property type="evidence" value="ECO:0007669"/>
    <property type="project" value="InterPro"/>
</dbReference>
<dbReference type="InterPro" id="IPR023655">
    <property type="entry name" value="Cyt_C6"/>
</dbReference>
<dbReference type="HOGENOM" id="CLU_1613846_0_0_1"/>
<dbReference type="AlphaFoldDB" id="Q7XYQ4"/>
<evidence type="ECO:0000256" key="4">
    <source>
        <dbReference type="ARBA" id="ARBA00022448"/>
    </source>
</evidence>
<dbReference type="GO" id="GO:0009055">
    <property type="term" value="F:electron transfer activity"/>
    <property type="evidence" value="ECO:0007669"/>
    <property type="project" value="InterPro"/>
</dbReference>
<comment type="subcellular location">
    <subcellularLocation>
        <location evidence="2">Plastid</location>
        <location evidence="2">Chloroplast thylakoid lumen</location>
    </subcellularLocation>
</comment>
<dbReference type="SUPFAM" id="SSF46626">
    <property type="entry name" value="Cytochrome c"/>
    <property type="match status" value="1"/>
</dbReference>
<reference evidence="15" key="1">
    <citation type="journal article" date="2003" name="Proc. Natl. Acad. Sci. U.S.A.">
        <title>Lateral gene transfer and the evolution of plastid-targeted proteins in the secondary plastid-containing alga Bigelowiella natans.</title>
        <authorList>
            <person name="Archibald J.M."/>
            <person name="Rogers M.B."/>
            <person name="Toop M."/>
            <person name="Ishida K."/>
            <person name="Keeling P.J."/>
        </authorList>
    </citation>
    <scope>NUCLEOTIDE SEQUENCE</scope>
    <source>
        <strain evidence="15">CCMP 621</strain>
    </source>
</reference>
<keyword evidence="7" id="KW-0249">Electron transport</keyword>
<evidence type="ECO:0000256" key="3">
    <source>
        <dbReference type="ARBA" id="ARBA00009650"/>
    </source>
</evidence>
<keyword evidence="8 13" id="KW-0408">Iron</keyword>
<evidence type="ECO:0000313" key="15">
    <source>
        <dbReference type="EMBL" id="AAP79140.1"/>
    </source>
</evidence>
<accession>Q7XYQ4</accession>
<dbReference type="Gene3D" id="1.10.760.10">
    <property type="entry name" value="Cytochrome c-like domain"/>
    <property type="match status" value="1"/>
</dbReference>
<organism evidence="15">
    <name type="scientific">Bigelowiella natans</name>
    <name type="common">Pedinomonas minutissima</name>
    <name type="synonym">Chlorarachnion sp. (strain CCMP621)</name>
    <dbReference type="NCBI Taxonomy" id="227086"/>
    <lineage>
        <taxon>Eukaryota</taxon>
        <taxon>Sar</taxon>
        <taxon>Rhizaria</taxon>
        <taxon>Cercozoa</taxon>
        <taxon>Chlorarachniophyceae</taxon>
        <taxon>Bigelowiella</taxon>
    </lineage>
</organism>
<sequence length="165" mass="17581">MYQQINAPKSNMKKTLLTASVALNALLVVALCFMAFSGNTLAAPVRSVSVNSQVGRRAAMGGAAAGMGLAATRMAKAVNPTSIFETNCGACHQGGGNNIITGHTLSKTAMEQYLDGGWNKESIEYQIRNGKGPMPAWEGVLSDEEIKAMTEWVYEQSTTTFKDVN</sequence>
<keyword evidence="5 13" id="KW-0349">Heme</keyword>
<dbReference type="InterPro" id="IPR008168">
    <property type="entry name" value="Cyt_C_IC"/>
</dbReference>
<evidence type="ECO:0000259" key="14">
    <source>
        <dbReference type="PROSITE" id="PS51007"/>
    </source>
</evidence>
<proteinExistence type="evidence at transcript level"/>
<dbReference type="EMBL" id="AY267626">
    <property type="protein sequence ID" value="AAP79140.1"/>
    <property type="molecule type" value="mRNA"/>
</dbReference>
<protein>
    <recommendedName>
        <fullName evidence="12">Cytochrome c-553</fullName>
    </recommendedName>
    <alternativeName>
        <fullName evidence="11">Cytochrome c553</fullName>
    </alternativeName>
    <alternativeName>
        <fullName evidence="10">Soluble cytochrome f</fullName>
    </alternativeName>
</protein>
<dbReference type="PANTHER" id="PTHR34688:SF2">
    <property type="entry name" value="CYTOCHROME C6, CHLOROPLASTIC"/>
    <property type="match status" value="1"/>
</dbReference>
<dbReference type="PRINTS" id="PR00605">
    <property type="entry name" value="CYTCHROMECIC"/>
</dbReference>
<name>Q7XYQ4_BIGNA</name>
<dbReference type="PROSITE" id="PS51007">
    <property type="entry name" value="CYTC"/>
    <property type="match status" value="1"/>
</dbReference>